<name>A0A2K3JR24_TRIPR</name>
<dbReference type="AlphaFoldDB" id="A0A2K3JR24"/>
<feature type="region of interest" description="Disordered" evidence="1">
    <location>
        <begin position="19"/>
        <end position="57"/>
    </location>
</feature>
<sequence length="57" mass="6680">MLQEKLDEKDQEIQRLKHELQENNLTEDGRSDATFNRSDDDKLTTEEDKLTTEEAAN</sequence>
<dbReference type="Proteomes" id="UP000236291">
    <property type="component" value="Unassembled WGS sequence"/>
</dbReference>
<protein>
    <submittedName>
        <fullName evidence="2">FKBP12-interacting protein of 37 kDa-like</fullName>
    </submittedName>
</protein>
<evidence type="ECO:0000256" key="1">
    <source>
        <dbReference type="SAM" id="MobiDB-lite"/>
    </source>
</evidence>
<organism evidence="2 3">
    <name type="scientific">Trifolium pratense</name>
    <name type="common">Red clover</name>
    <dbReference type="NCBI Taxonomy" id="57577"/>
    <lineage>
        <taxon>Eukaryota</taxon>
        <taxon>Viridiplantae</taxon>
        <taxon>Streptophyta</taxon>
        <taxon>Embryophyta</taxon>
        <taxon>Tracheophyta</taxon>
        <taxon>Spermatophyta</taxon>
        <taxon>Magnoliopsida</taxon>
        <taxon>eudicotyledons</taxon>
        <taxon>Gunneridae</taxon>
        <taxon>Pentapetalae</taxon>
        <taxon>rosids</taxon>
        <taxon>fabids</taxon>
        <taxon>Fabales</taxon>
        <taxon>Fabaceae</taxon>
        <taxon>Papilionoideae</taxon>
        <taxon>50 kb inversion clade</taxon>
        <taxon>NPAAA clade</taxon>
        <taxon>Hologalegina</taxon>
        <taxon>IRL clade</taxon>
        <taxon>Trifolieae</taxon>
        <taxon>Trifolium</taxon>
    </lineage>
</organism>
<evidence type="ECO:0000313" key="3">
    <source>
        <dbReference type="Proteomes" id="UP000236291"/>
    </source>
</evidence>
<proteinExistence type="predicted"/>
<reference evidence="2 3" key="1">
    <citation type="journal article" date="2014" name="Am. J. Bot.">
        <title>Genome assembly and annotation for red clover (Trifolium pratense; Fabaceae).</title>
        <authorList>
            <person name="Istvanek J."/>
            <person name="Jaros M."/>
            <person name="Krenek A."/>
            <person name="Repkova J."/>
        </authorList>
    </citation>
    <scope>NUCLEOTIDE SEQUENCE [LARGE SCALE GENOMIC DNA]</scope>
    <source>
        <strain evidence="3">cv. Tatra</strain>
        <tissue evidence="2">Young leaves</tissue>
    </source>
</reference>
<reference evidence="2 3" key="2">
    <citation type="journal article" date="2017" name="Front. Plant Sci.">
        <title>Gene Classification and Mining of Molecular Markers Useful in Red Clover (Trifolium pratense) Breeding.</title>
        <authorList>
            <person name="Istvanek J."/>
            <person name="Dluhosova J."/>
            <person name="Dluhos P."/>
            <person name="Patkova L."/>
            <person name="Nedelnik J."/>
            <person name="Repkova J."/>
        </authorList>
    </citation>
    <scope>NUCLEOTIDE SEQUENCE [LARGE SCALE GENOMIC DNA]</scope>
    <source>
        <strain evidence="3">cv. Tatra</strain>
        <tissue evidence="2">Young leaves</tissue>
    </source>
</reference>
<accession>A0A2K3JR24</accession>
<comment type="caution">
    <text evidence="2">The sequence shown here is derived from an EMBL/GenBank/DDBJ whole genome shotgun (WGS) entry which is preliminary data.</text>
</comment>
<evidence type="ECO:0000313" key="2">
    <source>
        <dbReference type="EMBL" id="PNX56480.1"/>
    </source>
</evidence>
<dbReference type="EMBL" id="ASHM01074609">
    <property type="protein sequence ID" value="PNX56480.1"/>
    <property type="molecule type" value="Genomic_DNA"/>
</dbReference>
<gene>
    <name evidence="2" type="ORF">L195_g049903</name>
</gene>